<dbReference type="GO" id="GO:0016746">
    <property type="term" value="F:acyltransferase activity"/>
    <property type="evidence" value="ECO:0007669"/>
    <property type="project" value="UniProtKB-KW"/>
</dbReference>
<dbReference type="OrthoDB" id="9815592at2"/>
<dbReference type="SUPFAM" id="SSF51161">
    <property type="entry name" value="Trimeric LpxA-like enzymes"/>
    <property type="match status" value="1"/>
</dbReference>
<accession>A0A5R9IID6</accession>
<dbReference type="EMBL" id="VCBC01000008">
    <property type="protein sequence ID" value="TLU65062.1"/>
    <property type="molecule type" value="Genomic_DNA"/>
</dbReference>
<proteinExistence type="predicted"/>
<dbReference type="CDD" id="cd04647">
    <property type="entry name" value="LbH_MAT_like"/>
    <property type="match status" value="1"/>
</dbReference>
<dbReference type="RefSeq" id="WP_138319732.1">
    <property type="nucleotide sequence ID" value="NZ_VCBC01000008.1"/>
</dbReference>
<dbReference type="Gene3D" id="2.160.10.10">
    <property type="entry name" value="Hexapeptide repeat proteins"/>
    <property type="match status" value="1"/>
</dbReference>
<dbReference type="PANTHER" id="PTHR23416:SF78">
    <property type="entry name" value="LIPOPOLYSACCHARIDE BIOSYNTHESIS O-ACETYL TRANSFERASE WBBJ-RELATED"/>
    <property type="match status" value="1"/>
</dbReference>
<dbReference type="Pfam" id="PF00132">
    <property type="entry name" value="Hexapep"/>
    <property type="match status" value="1"/>
</dbReference>
<name>A0A5R9IID6_9GAMM</name>
<comment type="caution">
    <text evidence="4">The sequence shown here is derived from an EMBL/GenBank/DDBJ whole genome shotgun (WGS) entry which is preliminary data.</text>
</comment>
<dbReference type="Proteomes" id="UP000307790">
    <property type="component" value="Unassembled WGS sequence"/>
</dbReference>
<dbReference type="InterPro" id="IPR051159">
    <property type="entry name" value="Hexapeptide_acetyltransf"/>
</dbReference>
<keyword evidence="2" id="KW-0677">Repeat</keyword>
<organism evidence="4 5">
    <name type="scientific">Thalassotalea litorea</name>
    <dbReference type="NCBI Taxonomy" id="2020715"/>
    <lineage>
        <taxon>Bacteria</taxon>
        <taxon>Pseudomonadati</taxon>
        <taxon>Pseudomonadota</taxon>
        <taxon>Gammaproteobacteria</taxon>
        <taxon>Alteromonadales</taxon>
        <taxon>Colwelliaceae</taxon>
        <taxon>Thalassotalea</taxon>
    </lineage>
</organism>
<reference evidence="4 5" key="1">
    <citation type="submission" date="2019-05" db="EMBL/GenBank/DDBJ databases">
        <title>Genome sequences of Thalassotalea litorea 1K03283.</title>
        <authorList>
            <person name="Zhang D."/>
        </authorList>
    </citation>
    <scope>NUCLEOTIDE SEQUENCE [LARGE SCALE GENOMIC DNA]</scope>
    <source>
        <strain evidence="4 5">MCCC 1K03283</strain>
    </source>
</reference>
<dbReference type="PANTHER" id="PTHR23416">
    <property type="entry name" value="SIALIC ACID SYNTHASE-RELATED"/>
    <property type="match status" value="1"/>
</dbReference>
<sequence>MIANSYKAIRKACRFSITPIYTPMAKIKFFLNGVKYGSALRVRGFLKVVITRRGKCSIGDNFRVNSGENHNIIGRQQKSTFWVEGKLTIKENVGISCSAIICNHEIMIGNNVIIGGNVVIYDTDFHSIDPSIRNDTELDRKNAILKPVLIHDNVFIGGHSTILKGVEIGEGAVIGACSVVTKNVPPREVWAGNPARFVKKI</sequence>
<dbReference type="InterPro" id="IPR001451">
    <property type="entry name" value="Hexapep"/>
</dbReference>
<gene>
    <name evidence="4" type="ORF">FE810_09040</name>
</gene>
<keyword evidence="3 4" id="KW-0012">Acyltransferase</keyword>
<evidence type="ECO:0000256" key="3">
    <source>
        <dbReference type="ARBA" id="ARBA00023315"/>
    </source>
</evidence>
<protein>
    <submittedName>
        <fullName evidence="4">Acyltransferase</fullName>
    </submittedName>
</protein>
<keyword evidence="5" id="KW-1185">Reference proteome</keyword>
<evidence type="ECO:0000313" key="4">
    <source>
        <dbReference type="EMBL" id="TLU65062.1"/>
    </source>
</evidence>
<dbReference type="AlphaFoldDB" id="A0A5R9IID6"/>
<evidence type="ECO:0000256" key="1">
    <source>
        <dbReference type="ARBA" id="ARBA00022679"/>
    </source>
</evidence>
<dbReference type="InterPro" id="IPR018357">
    <property type="entry name" value="Hexapep_transf_CS"/>
</dbReference>
<evidence type="ECO:0000256" key="2">
    <source>
        <dbReference type="ARBA" id="ARBA00022737"/>
    </source>
</evidence>
<keyword evidence="1 4" id="KW-0808">Transferase</keyword>
<evidence type="ECO:0000313" key="5">
    <source>
        <dbReference type="Proteomes" id="UP000307790"/>
    </source>
</evidence>
<dbReference type="InterPro" id="IPR011004">
    <property type="entry name" value="Trimer_LpxA-like_sf"/>
</dbReference>
<dbReference type="PROSITE" id="PS00101">
    <property type="entry name" value="HEXAPEP_TRANSFERASES"/>
    <property type="match status" value="1"/>
</dbReference>